<evidence type="ECO:0000313" key="1">
    <source>
        <dbReference type="EMBL" id="GAA4925261.1"/>
    </source>
</evidence>
<proteinExistence type="predicted"/>
<reference evidence="2" key="1">
    <citation type="journal article" date="2019" name="Int. J. Syst. Evol. Microbiol.">
        <title>The Global Catalogue of Microorganisms (GCM) 10K type strain sequencing project: providing services to taxonomists for standard genome sequencing and annotation.</title>
        <authorList>
            <consortium name="The Broad Institute Genomics Platform"/>
            <consortium name="The Broad Institute Genome Sequencing Center for Infectious Disease"/>
            <person name="Wu L."/>
            <person name="Ma J."/>
        </authorList>
    </citation>
    <scope>NUCLEOTIDE SEQUENCE [LARGE SCALE GENOMIC DNA]</scope>
    <source>
        <strain evidence="2">JCM 18283</strain>
    </source>
</reference>
<sequence length="424" mass="47513">MLIKSKDPFRYPSISFQYSSGINHINDPLSSVKPYYQADLRIAKSWNNKFGIKATYSFLRANDWIAGNEQNFDRVGRSIKKGDRQSNPNYDGVNVYGDEISQNMKNVAQAVVSFGETSFIKEYKEANGGKVPSRDVINMFLKNNPQTAAFYAGLNLPGLLPDQSISRTGYKEENLADGNAQSFKTTGALYYNLSRNIQAVAEAIWGKGSTMYTGSDRYALTNFTVGQYKLELKGDRFYVRAYTTRERSGDSYVTSILASYLNETAKPSQQWFPEYVGNFIAARLTPGTNEAQAHAAARAAADDGWLRTGDSSFKVAKDKIRDNTISSGNGARFNDKSNLYHYEWFYDFSDLMSKTIGLQAGGSYRAYQLRSAGTIFDDADRSLNTGEFGAFIIADRGFLDNRLKMTLPGVMIKMRILKEDLLRD</sequence>
<name>A0ABP9G1P3_9SPHI</name>
<protein>
    <recommendedName>
        <fullName evidence="3">TonB-dependent receptor-like beta-barrel domain-containing protein</fullName>
    </recommendedName>
</protein>
<evidence type="ECO:0008006" key="3">
    <source>
        <dbReference type="Google" id="ProtNLM"/>
    </source>
</evidence>
<dbReference type="RefSeq" id="WP_345332588.1">
    <property type="nucleotide sequence ID" value="NZ_BAABJI010000002.1"/>
</dbReference>
<gene>
    <name evidence="1" type="ORF">GCM10023313_32180</name>
</gene>
<evidence type="ECO:0000313" key="2">
    <source>
        <dbReference type="Proteomes" id="UP001501436"/>
    </source>
</evidence>
<organism evidence="1 2">
    <name type="scientific">Mucilaginibacter defluvii</name>
    <dbReference type="NCBI Taxonomy" id="1196019"/>
    <lineage>
        <taxon>Bacteria</taxon>
        <taxon>Pseudomonadati</taxon>
        <taxon>Bacteroidota</taxon>
        <taxon>Sphingobacteriia</taxon>
        <taxon>Sphingobacteriales</taxon>
        <taxon>Sphingobacteriaceae</taxon>
        <taxon>Mucilaginibacter</taxon>
    </lineage>
</organism>
<accession>A0ABP9G1P3</accession>
<comment type="caution">
    <text evidence="1">The sequence shown here is derived from an EMBL/GenBank/DDBJ whole genome shotgun (WGS) entry which is preliminary data.</text>
</comment>
<dbReference type="EMBL" id="BAABJI010000002">
    <property type="protein sequence ID" value="GAA4925261.1"/>
    <property type="molecule type" value="Genomic_DNA"/>
</dbReference>
<dbReference type="Proteomes" id="UP001501436">
    <property type="component" value="Unassembled WGS sequence"/>
</dbReference>
<keyword evidence="2" id="KW-1185">Reference proteome</keyword>